<evidence type="ECO:0000259" key="3">
    <source>
        <dbReference type="Pfam" id="PF13937"/>
    </source>
</evidence>
<reference evidence="4 5" key="1">
    <citation type="submission" date="2021-08" db="EMBL/GenBank/DDBJ databases">
        <authorList>
            <person name="Peeters C."/>
        </authorList>
    </citation>
    <scope>NUCLEOTIDE SEQUENCE [LARGE SCALE GENOMIC DNA]</scope>
    <source>
        <strain evidence="4 5">LMG 21510</strain>
    </source>
</reference>
<comment type="caution">
    <text evidence="4">The sequence shown here is derived from an EMBL/GenBank/DDBJ whole genome shotgun (WGS) entry which is preliminary data.</text>
</comment>
<dbReference type="Proteomes" id="UP000721236">
    <property type="component" value="Unassembled WGS sequence"/>
</dbReference>
<gene>
    <name evidence="4" type="ORF">LMG21510_02635</name>
</gene>
<sequence length="101" mass="11633">MSAADNDRAAWRLNVRWIAALLTVWFVVTFVVSWYARELRFDFFGWPFSFWAGAQGVLILYVVMAVVYAWRMNRADDEAADADERDAADRASQQGNPRARP</sequence>
<keyword evidence="5" id="KW-1185">Reference proteome</keyword>
<feature type="domain" description="Sodium symporter small subunit" evidence="3">
    <location>
        <begin position="8"/>
        <end position="78"/>
    </location>
</feature>
<feature type="transmembrane region" description="Helical" evidence="2">
    <location>
        <begin position="17"/>
        <end position="36"/>
    </location>
</feature>
<dbReference type="InterPro" id="IPR019886">
    <property type="entry name" value="Na_symporter_ssu"/>
</dbReference>
<keyword evidence="2" id="KW-0812">Transmembrane</keyword>
<protein>
    <recommendedName>
        <fullName evidence="3">Sodium symporter small subunit domain-containing protein</fullName>
    </recommendedName>
</protein>
<feature type="compositionally biased region" description="Polar residues" evidence="1">
    <location>
        <begin position="92"/>
        <end position="101"/>
    </location>
</feature>
<accession>A0ABM8X3X8</accession>
<dbReference type="EMBL" id="CAJZAH010000002">
    <property type="protein sequence ID" value="CAG9174582.1"/>
    <property type="molecule type" value="Genomic_DNA"/>
</dbReference>
<evidence type="ECO:0000313" key="4">
    <source>
        <dbReference type="EMBL" id="CAG9174582.1"/>
    </source>
</evidence>
<dbReference type="RefSeq" id="WP_222201926.1">
    <property type="nucleotide sequence ID" value="NZ_CAJZAH010000002.1"/>
</dbReference>
<keyword evidence="2" id="KW-1133">Transmembrane helix</keyword>
<evidence type="ECO:0000256" key="1">
    <source>
        <dbReference type="SAM" id="MobiDB-lite"/>
    </source>
</evidence>
<evidence type="ECO:0000256" key="2">
    <source>
        <dbReference type="SAM" id="Phobius"/>
    </source>
</evidence>
<name>A0ABM8X3X8_9BURK</name>
<proteinExistence type="predicted"/>
<dbReference type="NCBIfam" id="TIGR03647">
    <property type="entry name" value="Na_symport_sm"/>
    <property type="match status" value="1"/>
</dbReference>
<evidence type="ECO:0000313" key="5">
    <source>
        <dbReference type="Proteomes" id="UP000721236"/>
    </source>
</evidence>
<keyword evidence="2" id="KW-0472">Membrane</keyword>
<organism evidence="4 5">
    <name type="scientific">Cupriavidus respiraculi</name>
    <dbReference type="NCBI Taxonomy" id="195930"/>
    <lineage>
        <taxon>Bacteria</taxon>
        <taxon>Pseudomonadati</taxon>
        <taxon>Pseudomonadota</taxon>
        <taxon>Betaproteobacteria</taxon>
        <taxon>Burkholderiales</taxon>
        <taxon>Burkholderiaceae</taxon>
        <taxon>Cupriavidus</taxon>
    </lineage>
</organism>
<dbReference type="Pfam" id="PF13937">
    <property type="entry name" value="DUF4212"/>
    <property type="match status" value="1"/>
</dbReference>
<feature type="transmembrane region" description="Helical" evidence="2">
    <location>
        <begin position="48"/>
        <end position="70"/>
    </location>
</feature>
<feature type="region of interest" description="Disordered" evidence="1">
    <location>
        <begin position="78"/>
        <end position="101"/>
    </location>
</feature>